<proteinExistence type="inferred from homology"/>
<dbReference type="AlphaFoldDB" id="A0AA86W4Q7"/>
<feature type="coiled-coil region" evidence="4">
    <location>
        <begin position="219"/>
        <end position="247"/>
    </location>
</feature>
<name>A0AA86W4Q7_9FABA</name>
<gene>
    <name evidence="5" type="ORF">AYBTSS11_LOCUS30716</name>
</gene>
<organism evidence="5 6">
    <name type="scientific">Sphenostylis stenocarpa</name>
    <dbReference type="NCBI Taxonomy" id="92480"/>
    <lineage>
        <taxon>Eukaryota</taxon>
        <taxon>Viridiplantae</taxon>
        <taxon>Streptophyta</taxon>
        <taxon>Embryophyta</taxon>
        <taxon>Tracheophyta</taxon>
        <taxon>Spermatophyta</taxon>
        <taxon>Magnoliopsida</taxon>
        <taxon>eudicotyledons</taxon>
        <taxon>Gunneridae</taxon>
        <taxon>Pentapetalae</taxon>
        <taxon>rosids</taxon>
        <taxon>fabids</taxon>
        <taxon>Fabales</taxon>
        <taxon>Fabaceae</taxon>
        <taxon>Papilionoideae</taxon>
        <taxon>50 kb inversion clade</taxon>
        <taxon>NPAAA clade</taxon>
        <taxon>indigoferoid/millettioid clade</taxon>
        <taxon>Phaseoleae</taxon>
        <taxon>Sphenostylis</taxon>
    </lineage>
</organism>
<dbReference type="GO" id="GO:0005634">
    <property type="term" value="C:nucleus"/>
    <property type="evidence" value="ECO:0007669"/>
    <property type="project" value="UniProtKB-SubCell"/>
</dbReference>
<dbReference type="Gramene" id="rna-AYBTSS11_LOCUS30716">
    <property type="protein sequence ID" value="CAJ1978521.1"/>
    <property type="gene ID" value="gene-AYBTSS11_LOCUS30716"/>
</dbReference>
<evidence type="ECO:0000313" key="6">
    <source>
        <dbReference type="Proteomes" id="UP001189624"/>
    </source>
</evidence>
<accession>A0AA86W4Q7</accession>
<dbReference type="InterPro" id="IPR037200">
    <property type="entry name" value="Isy1_sf"/>
</dbReference>
<evidence type="ECO:0008006" key="7">
    <source>
        <dbReference type="Google" id="ProtNLM"/>
    </source>
</evidence>
<dbReference type="Pfam" id="PF06246">
    <property type="entry name" value="Isy1"/>
    <property type="match status" value="1"/>
</dbReference>
<protein>
    <recommendedName>
        <fullName evidence="7">Pre-mRNA-splicing factor ISY1 homolog</fullName>
    </recommendedName>
</protein>
<dbReference type="GO" id="GO:0000350">
    <property type="term" value="P:generation of catalytic spliceosome for second transesterification step"/>
    <property type="evidence" value="ECO:0007669"/>
    <property type="project" value="InterPro"/>
</dbReference>
<keyword evidence="6" id="KW-1185">Reference proteome</keyword>
<evidence type="ECO:0000256" key="3">
    <source>
        <dbReference type="ARBA" id="ARBA00023242"/>
    </source>
</evidence>
<dbReference type="InterPro" id="IPR029012">
    <property type="entry name" value="Helix_hairpin_bin_sf"/>
</dbReference>
<evidence type="ECO:0000256" key="2">
    <source>
        <dbReference type="ARBA" id="ARBA00007002"/>
    </source>
</evidence>
<dbReference type="EMBL" id="OY731408">
    <property type="protein sequence ID" value="CAJ1978521.1"/>
    <property type="molecule type" value="Genomic_DNA"/>
</dbReference>
<comment type="subcellular location">
    <subcellularLocation>
        <location evidence="1">Nucleus</location>
    </subcellularLocation>
</comment>
<keyword evidence="3" id="KW-0539">Nucleus</keyword>
<dbReference type="FunFam" id="1.10.287.660:FF:000001">
    <property type="entry name" value="pre-mRNA-splicing factor ISY1 homolog"/>
    <property type="match status" value="1"/>
</dbReference>
<evidence type="ECO:0000256" key="1">
    <source>
        <dbReference type="ARBA" id="ARBA00004123"/>
    </source>
</evidence>
<sequence length="301" mass="35808">MARNEEKAQSMLNRFITMKAEEKKKPKERRPFLASECRDLSEADKWRQQIMREIGRKVAEIQNEGLGEHRLRDLNDEINKLIREKSHWERRIVELGGPNYAKHSAKMTDLDGNIVDVPNPGGRGPGYRYFGAAKKLPGVRELFEKPPELRKRRTRYDIYKRIDASYYGYRDDEDGVLERLEGPAEEAMRREAAEEWRRLDEVRREARKGVKSGDVVEVTAVARELLREEEEEVVEEERERERWKEEEREKREFIVHVPLPDEKEIERRVLEKKKMELLSKYVSEGLMEEQTEAKDMLNIQR</sequence>
<evidence type="ECO:0000256" key="4">
    <source>
        <dbReference type="SAM" id="Coils"/>
    </source>
</evidence>
<dbReference type="Gene3D" id="1.10.287.660">
    <property type="entry name" value="Helix hairpin bin"/>
    <property type="match status" value="1"/>
</dbReference>
<comment type="similarity">
    <text evidence="2">Belongs to the ISY1 family.</text>
</comment>
<reference evidence="5" key="1">
    <citation type="submission" date="2023-10" db="EMBL/GenBank/DDBJ databases">
        <authorList>
            <person name="Domelevo Entfellner J.-B."/>
        </authorList>
    </citation>
    <scope>NUCLEOTIDE SEQUENCE</scope>
</reference>
<dbReference type="Proteomes" id="UP001189624">
    <property type="component" value="Chromosome 11"/>
</dbReference>
<dbReference type="InterPro" id="IPR009360">
    <property type="entry name" value="Isy1"/>
</dbReference>
<evidence type="ECO:0000313" key="5">
    <source>
        <dbReference type="EMBL" id="CAJ1978521.1"/>
    </source>
</evidence>
<dbReference type="PANTHER" id="PTHR13021">
    <property type="entry name" value="PRE-MRNA-SPLICING FACTOR ISY1"/>
    <property type="match status" value="1"/>
</dbReference>
<dbReference type="SUPFAM" id="SSF140102">
    <property type="entry name" value="ISY1 domain-like"/>
    <property type="match status" value="1"/>
</dbReference>
<keyword evidence="4" id="KW-0175">Coiled coil</keyword>